<organism evidence="6 7">
    <name type="scientific">Inhella proteolytica</name>
    <dbReference type="NCBI Taxonomy" id="2795029"/>
    <lineage>
        <taxon>Bacteria</taxon>
        <taxon>Pseudomonadati</taxon>
        <taxon>Pseudomonadota</taxon>
        <taxon>Betaproteobacteria</taxon>
        <taxon>Burkholderiales</taxon>
        <taxon>Sphaerotilaceae</taxon>
        <taxon>Inhella</taxon>
    </lineage>
</organism>
<dbReference type="CDD" id="cd01949">
    <property type="entry name" value="GGDEF"/>
    <property type="match status" value="1"/>
</dbReference>
<dbReference type="PANTHER" id="PTHR45138:SF9">
    <property type="entry name" value="DIGUANYLATE CYCLASE DGCM-RELATED"/>
    <property type="match status" value="1"/>
</dbReference>
<dbReference type="PANTHER" id="PTHR45138">
    <property type="entry name" value="REGULATORY COMPONENTS OF SENSORY TRANSDUCTION SYSTEM"/>
    <property type="match status" value="1"/>
</dbReference>
<name>A0A931NG96_9BURK</name>
<keyword evidence="3" id="KW-0175">Coiled coil</keyword>
<feature type="coiled-coil region" evidence="3">
    <location>
        <begin position="436"/>
        <end position="463"/>
    </location>
</feature>
<dbReference type="Pfam" id="PF00990">
    <property type="entry name" value="GGDEF"/>
    <property type="match status" value="1"/>
</dbReference>
<dbReference type="Proteomes" id="UP000613266">
    <property type="component" value="Unassembled WGS sequence"/>
</dbReference>
<evidence type="ECO:0000256" key="3">
    <source>
        <dbReference type="SAM" id="Coils"/>
    </source>
</evidence>
<dbReference type="SMART" id="SM00267">
    <property type="entry name" value="GGDEF"/>
    <property type="match status" value="1"/>
</dbReference>
<evidence type="ECO:0000259" key="5">
    <source>
        <dbReference type="PROSITE" id="PS50887"/>
    </source>
</evidence>
<keyword evidence="7" id="KW-1185">Reference proteome</keyword>
<reference evidence="6" key="1">
    <citation type="submission" date="2020-12" db="EMBL/GenBank/DDBJ databases">
        <title>The genome sequence of Inhella sp. 1Y17.</title>
        <authorList>
            <person name="Liu Y."/>
        </authorList>
    </citation>
    <scope>NUCLEOTIDE SEQUENCE</scope>
    <source>
        <strain evidence="6">1Y17</strain>
    </source>
</reference>
<evidence type="ECO:0000313" key="7">
    <source>
        <dbReference type="Proteomes" id="UP000613266"/>
    </source>
</evidence>
<dbReference type="PROSITE" id="PS50887">
    <property type="entry name" value="GGDEF"/>
    <property type="match status" value="1"/>
</dbReference>
<gene>
    <name evidence="6" type="ORF">I7X39_02945</name>
</gene>
<evidence type="ECO:0000256" key="4">
    <source>
        <dbReference type="SAM" id="MobiDB-lite"/>
    </source>
</evidence>
<comment type="catalytic activity">
    <reaction evidence="2">
        <text>2 GTP = 3',3'-c-di-GMP + 2 diphosphate</text>
        <dbReference type="Rhea" id="RHEA:24898"/>
        <dbReference type="ChEBI" id="CHEBI:33019"/>
        <dbReference type="ChEBI" id="CHEBI:37565"/>
        <dbReference type="ChEBI" id="CHEBI:58805"/>
        <dbReference type="EC" id="2.7.7.65"/>
    </reaction>
</comment>
<dbReference type="GO" id="GO:0052621">
    <property type="term" value="F:diguanylate cyclase activity"/>
    <property type="evidence" value="ECO:0007669"/>
    <property type="project" value="UniProtKB-EC"/>
</dbReference>
<evidence type="ECO:0000256" key="1">
    <source>
        <dbReference type="ARBA" id="ARBA00012528"/>
    </source>
</evidence>
<dbReference type="InterPro" id="IPR000160">
    <property type="entry name" value="GGDEF_dom"/>
</dbReference>
<evidence type="ECO:0000256" key="2">
    <source>
        <dbReference type="ARBA" id="ARBA00034247"/>
    </source>
</evidence>
<comment type="caution">
    <text evidence="6">The sequence shown here is derived from an EMBL/GenBank/DDBJ whole genome shotgun (WGS) entry which is preliminary data.</text>
</comment>
<feature type="domain" description="GGDEF" evidence="5">
    <location>
        <begin position="487"/>
        <end position="617"/>
    </location>
</feature>
<proteinExistence type="predicted"/>
<evidence type="ECO:0000313" key="6">
    <source>
        <dbReference type="EMBL" id="MBH9575854.1"/>
    </source>
</evidence>
<feature type="region of interest" description="Disordered" evidence="4">
    <location>
        <begin position="168"/>
        <end position="202"/>
    </location>
</feature>
<dbReference type="FunFam" id="3.30.70.270:FF:000001">
    <property type="entry name" value="Diguanylate cyclase domain protein"/>
    <property type="match status" value="1"/>
</dbReference>
<feature type="compositionally biased region" description="Low complexity" evidence="4">
    <location>
        <begin position="171"/>
        <end position="202"/>
    </location>
</feature>
<protein>
    <recommendedName>
        <fullName evidence="1">diguanylate cyclase</fullName>
        <ecNumber evidence="1">2.7.7.65</ecNumber>
    </recommendedName>
</protein>
<dbReference type="InterPro" id="IPR050469">
    <property type="entry name" value="Diguanylate_Cyclase"/>
</dbReference>
<dbReference type="RefSeq" id="WP_198109478.1">
    <property type="nucleotide sequence ID" value="NZ_JAEDAK010000002.1"/>
</dbReference>
<dbReference type="SUPFAM" id="SSF55073">
    <property type="entry name" value="Nucleotide cyclase"/>
    <property type="match status" value="1"/>
</dbReference>
<dbReference type="InterPro" id="IPR043128">
    <property type="entry name" value="Rev_trsase/Diguanyl_cyclase"/>
</dbReference>
<dbReference type="EMBL" id="JAEDAK010000002">
    <property type="protein sequence ID" value="MBH9575854.1"/>
    <property type="molecule type" value="Genomic_DNA"/>
</dbReference>
<dbReference type="NCBIfam" id="TIGR00254">
    <property type="entry name" value="GGDEF"/>
    <property type="match status" value="1"/>
</dbReference>
<dbReference type="EC" id="2.7.7.65" evidence="1"/>
<dbReference type="InterPro" id="IPR029787">
    <property type="entry name" value="Nucleotide_cyclase"/>
</dbReference>
<dbReference type="AlphaFoldDB" id="A0A931NG96"/>
<dbReference type="Gene3D" id="3.30.70.270">
    <property type="match status" value="1"/>
</dbReference>
<accession>A0A931NG96</accession>
<sequence length="617" mass="67130">MPDPSLPPAQLAKQALRRLAAAKLEPTPENYARAYALESGQEPAGSSAESGLSERALAALQRLLQLGVSDLGERQELQRELRLGEFDAVQRRSERLLATEGPAAQGEALAQAVDKLARGLERGGRQWTLARKKDGLQRVLAANRGDGTRLIKRLRQLVLSWDSDEAATAVETQGEPGAEEPGGTPSQFFSEEEQQPAAASLSAPPLERISLEAPPSHWPRIGAELHQTVQVALQPAGDAPALVQRIEQLLADLQREQQAAQQGDASAARAEAIAQLCAQARRLLEHRLHLSSQLGSLCRELSASLVELSEDESWAQGQAVAMNDTLDQGLSALAVRSVAERLAHTRARQHALREERRAARDALKGLMQTLLSDLGALGEHTDRFHQHLGRYTEVIEKADSIESLTGAVREMLQESRTVQGLVQQTQAKLSGEHQRASALAERVNQLEVELLRLSEEVQTDQLTKVANRRGLQAAFVTEQARQEREGAPLALALLDIDNFKKLNDSLGHAAGDEALKGLAARAQSILRPGDLVARYGGEEFVLLLPNTPLDEARQVLGRLQRALSASLFMHEGKDVFVTFSAGATLYRSGEALEDALQRADEALYEAKRTGKNRACVN</sequence>